<comment type="pathway">
    <text evidence="7">Bacterial outer membrane biogenesis; LPS lipid A biosynthesis.</text>
</comment>
<keyword evidence="5 7" id="KW-0443">Lipid metabolism</keyword>
<dbReference type="Proteomes" id="UP000271003">
    <property type="component" value="Chromosome"/>
</dbReference>
<reference evidence="9 10" key="1">
    <citation type="journal article" date="2018" name="Int. J. Syst. Evol. Microbiol.">
        <title>Mesosutterella multiformis gen. nov., sp. nov., a member of the family Sutterellaceae and Sutterella megalosphaeroides sp. nov., isolated from human faeces.</title>
        <authorList>
            <person name="Sakamoto M."/>
            <person name="Ikeyama N."/>
            <person name="Kunihiro T."/>
            <person name="Iino T."/>
            <person name="Yuki M."/>
            <person name="Ohkuma M."/>
        </authorList>
    </citation>
    <scope>NUCLEOTIDE SEQUENCE [LARGE SCALE GENOMIC DNA]</scope>
    <source>
        <strain evidence="9 10">6FBBBH3</strain>
    </source>
</reference>
<dbReference type="GO" id="GO:0009245">
    <property type="term" value="P:lipid A biosynthetic process"/>
    <property type="evidence" value="ECO:0007669"/>
    <property type="project" value="UniProtKB-UniRule"/>
</dbReference>
<dbReference type="Gene3D" id="2.160.10.10">
    <property type="entry name" value="Hexapeptide repeat proteins"/>
    <property type="match status" value="1"/>
</dbReference>
<feature type="domain" description="UDP-3-O-[3-hydroxymyristoyl] glucosamine N-acyltransferase non-repeat region" evidence="8">
    <location>
        <begin position="34"/>
        <end position="108"/>
    </location>
</feature>
<comment type="function">
    <text evidence="7">Catalyzes the N-acylation of UDP-3-O-acylglucosamine using 3-hydroxyacyl-ACP as the acyl donor. Is involved in the biosynthesis of lipid A, a phosphorylated glycolipid that anchors the lipopolysaccharide to the outer membrane of the cell.</text>
</comment>
<keyword evidence="10" id="KW-1185">Reference proteome</keyword>
<dbReference type="NCBIfam" id="TIGR01853">
    <property type="entry name" value="lipid_A_lpxD"/>
    <property type="match status" value="1"/>
</dbReference>
<dbReference type="NCBIfam" id="NF002060">
    <property type="entry name" value="PRK00892.1"/>
    <property type="match status" value="1"/>
</dbReference>
<dbReference type="InterPro" id="IPR011004">
    <property type="entry name" value="Trimer_LpxA-like_sf"/>
</dbReference>
<dbReference type="PANTHER" id="PTHR43378">
    <property type="entry name" value="UDP-3-O-ACYLGLUCOSAMINE N-ACYLTRANSFERASE"/>
    <property type="match status" value="1"/>
</dbReference>
<dbReference type="EC" id="2.3.1.191" evidence="7"/>
<dbReference type="OrthoDB" id="9784739at2"/>
<dbReference type="Pfam" id="PF04613">
    <property type="entry name" value="LpxD"/>
    <property type="match status" value="1"/>
</dbReference>
<keyword evidence="1 7" id="KW-0444">Lipid biosynthesis</keyword>
<feature type="active site" description="Proton acceptor" evidence="7">
    <location>
        <position position="257"/>
    </location>
</feature>
<organism evidence="9 10">
    <name type="scientific">Sutterella megalosphaeroides</name>
    <dbReference type="NCBI Taxonomy" id="2494234"/>
    <lineage>
        <taxon>Bacteria</taxon>
        <taxon>Pseudomonadati</taxon>
        <taxon>Pseudomonadota</taxon>
        <taxon>Betaproteobacteria</taxon>
        <taxon>Burkholderiales</taxon>
        <taxon>Sutterellaceae</taxon>
        <taxon>Sutterella</taxon>
    </lineage>
</organism>
<comment type="similarity">
    <text evidence="7">Belongs to the transferase hexapeptide repeat family. LpxD subfamily.</text>
</comment>
<dbReference type="GO" id="GO:0103118">
    <property type="term" value="F:UDP-3-O-[(3R)-3-hydroxyacyl]-glucosamine N-acyltransferase activity"/>
    <property type="evidence" value="ECO:0007669"/>
    <property type="project" value="UniProtKB-EC"/>
</dbReference>
<gene>
    <name evidence="7 9" type="primary">lpxD</name>
    <name evidence="9" type="ORF">SUTMEG_08180</name>
</gene>
<evidence type="ECO:0000256" key="5">
    <source>
        <dbReference type="ARBA" id="ARBA00023098"/>
    </source>
</evidence>
<keyword evidence="4 7" id="KW-0677">Repeat</keyword>
<dbReference type="SUPFAM" id="SSF51161">
    <property type="entry name" value="Trimeric LpxA-like enzymes"/>
    <property type="match status" value="1"/>
</dbReference>
<keyword evidence="3 7" id="KW-0808">Transferase</keyword>
<keyword evidence="6 7" id="KW-0012">Acyltransferase</keyword>
<dbReference type="Pfam" id="PF00132">
    <property type="entry name" value="Hexapep"/>
    <property type="match status" value="1"/>
</dbReference>
<evidence type="ECO:0000256" key="6">
    <source>
        <dbReference type="ARBA" id="ARBA00023315"/>
    </source>
</evidence>
<protein>
    <recommendedName>
        <fullName evidence="7">UDP-3-O-acylglucosamine N-acyltransferase</fullName>
        <ecNumber evidence="7">2.3.1.191</ecNumber>
    </recommendedName>
</protein>
<dbReference type="Gene3D" id="3.40.1390.10">
    <property type="entry name" value="MurE/MurF, N-terminal domain"/>
    <property type="match status" value="1"/>
</dbReference>
<keyword evidence="2 7" id="KW-0441">Lipid A biosynthesis</keyword>
<dbReference type="AlphaFoldDB" id="A0A2Z6IBD6"/>
<dbReference type="KEGG" id="sutt:SUTMEG_08180"/>
<dbReference type="InterPro" id="IPR020573">
    <property type="entry name" value="UDP_GlcNAc_AcTrfase_non-rep"/>
</dbReference>
<dbReference type="GO" id="GO:0016020">
    <property type="term" value="C:membrane"/>
    <property type="evidence" value="ECO:0007669"/>
    <property type="project" value="GOC"/>
</dbReference>
<dbReference type="PANTHER" id="PTHR43378:SF2">
    <property type="entry name" value="UDP-3-O-ACYLGLUCOSAMINE N-ACYLTRANSFERASE 1, MITOCHONDRIAL-RELATED"/>
    <property type="match status" value="1"/>
</dbReference>
<dbReference type="InterPro" id="IPR001451">
    <property type="entry name" value="Hexapep"/>
</dbReference>
<comment type="catalytic activity">
    <reaction evidence="7">
        <text>a UDP-3-O-[(3R)-3-hydroxyacyl]-alpha-D-glucosamine + a (3R)-hydroxyacyl-[ACP] = a UDP-2-N,3-O-bis[(3R)-3-hydroxyacyl]-alpha-D-glucosamine + holo-[ACP] + H(+)</text>
        <dbReference type="Rhea" id="RHEA:53836"/>
        <dbReference type="Rhea" id="RHEA-COMP:9685"/>
        <dbReference type="Rhea" id="RHEA-COMP:9945"/>
        <dbReference type="ChEBI" id="CHEBI:15378"/>
        <dbReference type="ChEBI" id="CHEBI:64479"/>
        <dbReference type="ChEBI" id="CHEBI:78827"/>
        <dbReference type="ChEBI" id="CHEBI:137740"/>
        <dbReference type="ChEBI" id="CHEBI:137748"/>
        <dbReference type="EC" id="2.3.1.191"/>
    </reaction>
</comment>
<evidence type="ECO:0000256" key="7">
    <source>
        <dbReference type="HAMAP-Rule" id="MF_00523"/>
    </source>
</evidence>
<evidence type="ECO:0000256" key="2">
    <source>
        <dbReference type="ARBA" id="ARBA00022556"/>
    </source>
</evidence>
<evidence type="ECO:0000313" key="10">
    <source>
        <dbReference type="Proteomes" id="UP000271003"/>
    </source>
</evidence>
<dbReference type="UniPathway" id="UPA00973"/>
<evidence type="ECO:0000256" key="3">
    <source>
        <dbReference type="ARBA" id="ARBA00022679"/>
    </source>
</evidence>
<sequence length="367" mass="38584">MTTQQQPTYLASELVAQVRERSKGRLDARLSGEDVVVKRFMPPQSAGTGDMAFLTDARYADAMKASAASLVILREKDYEAVFGAEGRTQGSVLLCEDPYAFFAFASQLLFPVAATPGIHPRAYVEEGAEIDPTAAVEALAVVKRGARIGARAVVRSGAYVGEDAQIGAECLIHPNAVLEAGTVLGERCVVQAGAVLGGDGFGFAPFRGEWVKIPQVGRTVLGDDVEVGANTTIDRGALDDTVVGEGTKLDNQIQLGHNDRIGKHCVMAACVGIAGSTTVGDHAMIGGAAMINGHITIPSGSAVGPATAITGWGEKPAQRTGFFPALEGKDFQLTAATLTRLPQLRKDLKALEREVAELKALIRKEEA</sequence>
<evidence type="ECO:0000256" key="1">
    <source>
        <dbReference type="ARBA" id="ARBA00022516"/>
    </source>
</evidence>
<dbReference type="CDD" id="cd03352">
    <property type="entry name" value="LbH_LpxD"/>
    <property type="match status" value="1"/>
</dbReference>
<comment type="subunit">
    <text evidence="7">Homotrimer.</text>
</comment>
<dbReference type="GO" id="GO:0016410">
    <property type="term" value="F:N-acyltransferase activity"/>
    <property type="evidence" value="ECO:0007669"/>
    <property type="project" value="InterPro"/>
</dbReference>
<name>A0A2Z6IBD6_9BURK</name>
<accession>A0A2Z6IBD6</accession>
<dbReference type="HAMAP" id="MF_00523">
    <property type="entry name" value="LpxD"/>
    <property type="match status" value="1"/>
</dbReference>
<evidence type="ECO:0000256" key="4">
    <source>
        <dbReference type="ARBA" id="ARBA00022737"/>
    </source>
</evidence>
<dbReference type="InterPro" id="IPR007691">
    <property type="entry name" value="LpxD"/>
</dbReference>
<proteinExistence type="inferred from homology"/>
<evidence type="ECO:0000259" key="8">
    <source>
        <dbReference type="Pfam" id="PF04613"/>
    </source>
</evidence>
<dbReference type="RefSeq" id="WP_120176591.1">
    <property type="nucleotide sequence ID" value="NZ_AP018786.1"/>
</dbReference>
<evidence type="ECO:0000313" key="9">
    <source>
        <dbReference type="EMBL" id="BBF22927.1"/>
    </source>
</evidence>
<dbReference type="EMBL" id="AP018786">
    <property type="protein sequence ID" value="BBF22927.1"/>
    <property type="molecule type" value="Genomic_DNA"/>
</dbReference>